<dbReference type="Gene3D" id="1.10.10.10">
    <property type="entry name" value="Winged helix-like DNA-binding domain superfamily/Winged helix DNA-binding domain"/>
    <property type="match status" value="1"/>
</dbReference>
<dbReference type="EMBL" id="JACSQR010000001">
    <property type="protein sequence ID" value="MBD7946443.1"/>
    <property type="molecule type" value="Genomic_DNA"/>
</dbReference>
<reference evidence="7 8" key="1">
    <citation type="submission" date="2020-08" db="EMBL/GenBank/DDBJ databases">
        <title>A Genomic Blueprint of the Chicken Gut Microbiome.</title>
        <authorList>
            <person name="Gilroy R."/>
            <person name="Ravi A."/>
            <person name="Getino M."/>
            <person name="Pursley I."/>
            <person name="Horton D.L."/>
            <person name="Alikhan N.-F."/>
            <person name="Baker D."/>
            <person name="Gharbi K."/>
            <person name="Hall N."/>
            <person name="Watson M."/>
            <person name="Adriaenssens E.M."/>
            <person name="Foster-Nyarko E."/>
            <person name="Jarju S."/>
            <person name="Secka A."/>
            <person name="Antonio M."/>
            <person name="Oren A."/>
            <person name="Chaudhuri R."/>
            <person name="La Ragione R.M."/>
            <person name="Hildebrand F."/>
            <person name="Pallen M.J."/>
        </authorList>
    </citation>
    <scope>NUCLEOTIDE SEQUENCE [LARGE SCALE GENOMIC DNA]</scope>
    <source>
        <strain evidence="7 8">Sa4CVA2</strain>
    </source>
</reference>
<dbReference type="SUPFAM" id="SSF52172">
    <property type="entry name" value="CheY-like"/>
    <property type="match status" value="1"/>
</dbReference>
<evidence type="ECO:0000259" key="5">
    <source>
        <dbReference type="PROSITE" id="PS50043"/>
    </source>
</evidence>
<dbReference type="PRINTS" id="PR00038">
    <property type="entry name" value="HTHLUXR"/>
</dbReference>
<keyword evidence="2" id="KW-0238">DNA-binding</keyword>
<dbReference type="Pfam" id="PF00196">
    <property type="entry name" value="GerE"/>
    <property type="match status" value="1"/>
</dbReference>
<dbReference type="PROSITE" id="PS50110">
    <property type="entry name" value="RESPONSE_REGULATORY"/>
    <property type="match status" value="1"/>
</dbReference>
<dbReference type="CDD" id="cd06170">
    <property type="entry name" value="LuxR_C_like"/>
    <property type="match status" value="1"/>
</dbReference>
<proteinExistence type="predicted"/>
<evidence type="ECO:0000256" key="4">
    <source>
        <dbReference type="PROSITE-ProRule" id="PRU00169"/>
    </source>
</evidence>
<feature type="domain" description="HTH luxR-type" evidence="5">
    <location>
        <begin position="151"/>
        <end position="216"/>
    </location>
</feature>
<keyword evidence="8" id="KW-1185">Reference proteome</keyword>
<feature type="domain" description="Response regulatory" evidence="6">
    <location>
        <begin position="25"/>
        <end position="139"/>
    </location>
</feature>
<dbReference type="SUPFAM" id="SSF46894">
    <property type="entry name" value="C-terminal effector domain of the bipartite response regulators"/>
    <property type="match status" value="1"/>
</dbReference>
<name>A0ABR8RF76_9GAMM</name>
<gene>
    <name evidence="7" type="ORF">H9653_00075</name>
</gene>
<keyword evidence="1" id="KW-0805">Transcription regulation</keyword>
<dbReference type="InterPro" id="IPR011006">
    <property type="entry name" value="CheY-like_superfamily"/>
</dbReference>
<feature type="modified residue" description="4-aspartylphosphate" evidence="4">
    <location>
        <position position="74"/>
    </location>
</feature>
<protein>
    <submittedName>
        <fullName evidence="7">Response regulator transcription factor</fullName>
    </submittedName>
</protein>
<organism evidence="7 8">
    <name type="scientific">Psychrobacter communis</name>
    <dbReference type="NCBI Taxonomy" id="2762238"/>
    <lineage>
        <taxon>Bacteria</taxon>
        <taxon>Pseudomonadati</taxon>
        <taxon>Pseudomonadota</taxon>
        <taxon>Gammaproteobacteria</taxon>
        <taxon>Moraxellales</taxon>
        <taxon>Moraxellaceae</taxon>
        <taxon>Psychrobacter</taxon>
    </lineage>
</organism>
<dbReference type="PANTHER" id="PTHR44688">
    <property type="entry name" value="DNA-BINDING TRANSCRIPTIONAL ACTIVATOR DEVR_DOSR"/>
    <property type="match status" value="1"/>
</dbReference>
<dbReference type="InterPro" id="IPR001789">
    <property type="entry name" value="Sig_transdc_resp-reg_receiver"/>
</dbReference>
<dbReference type="RefSeq" id="WP_191689603.1">
    <property type="nucleotide sequence ID" value="NZ_JACSQR010000001.1"/>
</dbReference>
<dbReference type="InterPro" id="IPR036388">
    <property type="entry name" value="WH-like_DNA-bd_sf"/>
</dbReference>
<sequence>MNAQHNSVKHSEWQTPINSNNELLLVHIIDDEESVRNSCNFLISSLGLPTQVWSSALTFLQQVDIYYPAVIVSDLMMPAMSGQALQAQLNQHESPIALIALTGQGEIADAVNMLKLGAADYLEKPINSHRLQEALERAQVLTLKRAQLYGIKKLYAQLTEKEKQVAHELMQGNLNKNIADHLDISVRTVEVHRSQVMKKMQAQHVSELIQKLVMLDSQ</sequence>
<evidence type="ECO:0000313" key="7">
    <source>
        <dbReference type="EMBL" id="MBD7946443.1"/>
    </source>
</evidence>
<evidence type="ECO:0000256" key="1">
    <source>
        <dbReference type="ARBA" id="ARBA00023015"/>
    </source>
</evidence>
<dbReference type="PANTHER" id="PTHR44688:SF16">
    <property type="entry name" value="DNA-BINDING TRANSCRIPTIONAL ACTIVATOR DEVR_DOSR"/>
    <property type="match status" value="1"/>
</dbReference>
<dbReference type="SMART" id="SM00448">
    <property type="entry name" value="REC"/>
    <property type="match status" value="1"/>
</dbReference>
<dbReference type="Proteomes" id="UP000606724">
    <property type="component" value="Unassembled WGS sequence"/>
</dbReference>
<evidence type="ECO:0000256" key="3">
    <source>
        <dbReference type="ARBA" id="ARBA00023163"/>
    </source>
</evidence>
<keyword evidence="4" id="KW-0597">Phosphoprotein</keyword>
<dbReference type="InterPro" id="IPR016032">
    <property type="entry name" value="Sig_transdc_resp-reg_C-effctor"/>
</dbReference>
<dbReference type="Pfam" id="PF00072">
    <property type="entry name" value="Response_reg"/>
    <property type="match status" value="1"/>
</dbReference>
<evidence type="ECO:0000256" key="2">
    <source>
        <dbReference type="ARBA" id="ARBA00023125"/>
    </source>
</evidence>
<keyword evidence="3" id="KW-0804">Transcription</keyword>
<comment type="caution">
    <text evidence="7">The sequence shown here is derived from an EMBL/GenBank/DDBJ whole genome shotgun (WGS) entry which is preliminary data.</text>
</comment>
<evidence type="ECO:0000259" key="6">
    <source>
        <dbReference type="PROSITE" id="PS50110"/>
    </source>
</evidence>
<dbReference type="PROSITE" id="PS50043">
    <property type="entry name" value="HTH_LUXR_2"/>
    <property type="match status" value="1"/>
</dbReference>
<dbReference type="InterPro" id="IPR000792">
    <property type="entry name" value="Tscrpt_reg_LuxR_C"/>
</dbReference>
<accession>A0ABR8RF76</accession>
<dbReference type="Gene3D" id="3.40.50.2300">
    <property type="match status" value="1"/>
</dbReference>
<evidence type="ECO:0000313" key="8">
    <source>
        <dbReference type="Proteomes" id="UP000606724"/>
    </source>
</evidence>
<dbReference type="SMART" id="SM00421">
    <property type="entry name" value="HTH_LUXR"/>
    <property type="match status" value="1"/>
</dbReference>